<keyword evidence="1" id="KW-0812">Transmembrane</keyword>
<dbReference type="Proteomes" id="UP000195402">
    <property type="component" value="Unassembled WGS sequence"/>
</dbReference>
<keyword evidence="1" id="KW-0472">Membrane</keyword>
<gene>
    <name evidence="2" type="ORF">BVC80_6875g1</name>
</gene>
<organism evidence="2 3">
    <name type="scientific">Macleaya cordata</name>
    <name type="common">Five-seeded plume-poppy</name>
    <name type="synonym">Bocconia cordata</name>
    <dbReference type="NCBI Taxonomy" id="56857"/>
    <lineage>
        <taxon>Eukaryota</taxon>
        <taxon>Viridiplantae</taxon>
        <taxon>Streptophyta</taxon>
        <taxon>Embryophyta</taxon>
        <taxon>Tracheophyta</taxon>
        <taxon>Spermatophyta</taxon>
        <taxon>Magnoliopsida</taxon>
        <taxon>Ranunculales</taxon>
        <taxon>Papaveraceae</taxon>
        <taxon>Papaveroideae</taxon>
        <taxon>Macleaya</taxon>
    </lineage>
</organism>
<reference evidence="2 3" key="1">
    <citation type="journal article" date="2017" name="Mol. Plant">
        <title>The Genome of Medicinal Plant Macleaya cordata Provides New Insights into Benzylisoquinoline Alkaloids Metabolism.</title>
        <authorList>
            <person name="Liu X."/>
            <person name="Liu Y."/>
            <person name="Huang P."/>
            <person name="Ma Y."/>
            <person name="Qing Z."/>
            <person name="Tang Q."/>
            <person name="Cao H."/>
            <person name="Cheng P."/>
            <person name="Zheng Y."/>
            <person name="Yuan Z."/>
            <person name="Zhou Y."/>
            <person name="Liu J."/>
            <person name="Tang Z."/>
            <person name="Zhuo Y."/>
            <person name="Zhang Y."/>
            <person name="Yu L."/>
            <person name="Huang J."/>
            <person name="Yang P."/>
            <person name="Peng Q."/>
            <person name="Zhang J."/>
            <person name="Jiang W."/>
            <person name="Zhang Z."/>
            <person name="Lin K."/>
            <person name="Ro D.K."/>
            <person name="Chen X."/>
            <person name="Xiong X."/>
            <person name="Shang Y."/>
            <person name="Huang S."/>
            <person name="Zeng J."/>
        </authorList>
    </citation>
    <scope>NUCLEOTIDE SEQUENCE [LARGE SCALE GENOMIC DNA]</scope>
    <source>
        <strain evidence="3">cv. BLH2017</strain>
        <tissue evidence="2">Root</tissue>
    </source>
</reference>
<keyword evidence="1" id="KW-1133">Transmembrane helix</keyword>
<keyword evidence="3" id="KW-1185">Reference proteome</keyword>
<evidence type="ECO:0000313" key="3">
    <source>
        <dbReference type="Proteomes" id="UP000195402"/>
    </source>
</evidence>
<name>A0A200PT30_MACCD</name>
<protein>
    <recommendedName>
        <fullName evidence="4">Transmembrane protein</fullName>
    </recommendedName>
</protein>
<accession>A0A200PT30</accession>
<evidence type="ECO:0000256" key="1">
    <source>
        <dbReference type="SAM" id="Phobius"/>
    </source>
</evidence>
<sequence>MEVFTAATIVTTTVTIYGFVTYLPLTKVFAISYRDLMDENRRKRRQNPAEHIQVKIKLFLVVVAVVFILAVMAVVLTVTLLKMVPAVVMLKKR</sequence>
<dbReference type="EMBL" id="MVGT01004118">
    <property type="protein sequence ID" value="OVA01379.1"/>
    <property type="molecule type" value="Genomic_DNA"/>
</dbReference>
<evidence type="ECO:0008006" key="4">
    <source>
        <dbReference type="Google" id="ProtNLM"/>
    </source>
</evidence>
<feature type="transmembrane region" description="Helical" evidence="1">
    <location>
        <begin position="6"/>
        <end position="33"/>
    </location>
</feature>
<feature type="transmembrane region" description="Helical" evidence="1">
    <location>
        <begin position="54"/>
        <end position="81"/>
    </location>
</feature>
<dbReference type="InParanoid" id="A0A200PT30"/>
<evidence type="ECO:0000313" key="2">
    <source>
        <dbReference type="EMBL" id="OVA01379.1"/>
    </source>
</evidence>
<proteinExistence type="predicted"/>
<comment type="caution">
    <text evidence="2">The sequence shown here is derived from an EMBL/GenBank/DDBJ whole genome shotgun (WGS) entry which is preliminary data.</text>
</comment>
<dbReference type="AlphaFoldDB" id="A0A200PT30"/>